<accession>A0ABS2CMQ0</accession>
<evidence type="ECO:0000313" key="3">
    <source>
        <dbReference type="Proteomes" id="UP001430172"/>
    </source>
</evidence>
<feature type="transmembrane region" description="Helical" evidence="1">
    <location>
        <begin position="100"/>
        <end position="126"/>
    </location>
</feature>
<protein>
    <submittedName>
        <fullName evidence="2">Uncharacterized protein</fullName>
    </submittedName>
</protein>
<keyword evidence="1" id="KW-0812">Transmembrane</keyword>
<keyword evidence="1" id="KW-0472">Membrane</keyword>
<organism evidence="2 3">
    <name type="scientific">Phycicoccus sonneratiae</name>
    <dbReference type="NCBI Taxonomy" id="2807628"/>
    <lineage>
        <taxon>Bacteria</taxon>
        <taxon>Bacillati</taxon>
        <taxon>Actinomycetota</taxon>
        <taxon>Actinomycetes</taxon>
        <taxon>Micrococcales</taxon>
        <taxon>Intrasporangiaceae</taxon>
        <taxon>Phycicoccus</taxon>
    </lineage>
</organism>
<feature type="transmembrane region" description="Helical" evidence="1">
    <location>
        <begin position="12"/>
        <end position="32"/>
    </location>
</feature>
<evidence type="ECO:0000256" key="1">
    <source>
        <dbReference type="SAM" id="Phobius"/>
    </source>
</evidence>
<name>A0ABS2CMQ0_9MICO</name>
<evidence type="ECO:0000313" key="2">
    <source>
        <dbReference type="EMBL" id="MBM6401146.1"/>
    </source>
</evidence>
<dbReference type="RefSeq" id="WP_204131622.1">
    <property type="nucleotide sequence ID" value="NZ_JAFDVD010000013.1"/>
</dbReference>
<keyword evidence="1" id="KW-1133">Transmembrane helix</keyword>
<sequence length="140" mass="14048">MTPTRPSPLRLLGAAGVLAAASAAAWFVWVGWDHEYQVDPATGVASGPYEAWQVVGCALTLLVAGVVAGVLVSPWLLAVVPPAFTAAWTVDAAASDETGLFVVGAVLVLLGASFGAAVVALVSLGLRAARGRRVPSTVGG</sequence>
<comment type="caution">
    <text evidence="2">The sequence shown here is derived from an EMBL/GenBank/DDBJ whole genome shotgun (WGS) entry which is preliminary data.</text>
</comment>
<dbReference type="EMBL" id="JAFDVD010000013">
    <property type="protein sequence ID" value="MBM6401146.1"/>
    <property type="molecule type" value="Genomic_DNA"/>
</dbReference>
<dbReference type="Proteomes" id="UP001430172">
    <property type="component" value="Unassembled WGS sequence"/>
</dbReference>
<gene>
    <name evidence="2" type="ORF">JQN70_12160</name>
</gene>
<proteinExistence type="predicted"/>
<feature type="transmembrane region" description="Helical" evidence="1">
    <location>
        <begin position="52"/>
        <end position="71"/>
    </location>
</feature>
<keyword evidence="3" id="KW-1185">Reference proteome</keyword>
<reference evidence="2" key="1">
    <citation type="submission" date="2021-02" db="EMBL/GenBank/DDBJ databases">
        <title>Phycicoccus sp. MQZ13P-5T, whole genome shotgun sequence.</title>
        <authorList>
            <person name="Tuo L."/>
        </authorList>
    </citation>
    <scope>NUCLEOTIDE SEQUENCE</scope>
    <source>
        <strain evidence="2">MQZ13P-5</strain>
    </source>
</reference>